<dbReference type="InterPro" id="IPR014014">
    <property type="entry name" value="RNA_helicase_DEAD_Q_motif"/>
</dbReference>
<dbReference type="InterPro" id="IPR014001">
    <property type="entry name" value="Helicase_ATP-bd"/>
</dbReference>
<evidence type="ECO:0000256" key="9">
    <source>
        <dbReference type="SAM" id="MobiDB-lite"/>
    </source>
</evidence>
<keyword evidence="3 8" id="KW-0378">Hydrolase</keyword>
<evidence type="ECO:0000259" key="10">
    <source>
        <dbReference type="PROSITE" id="PS51192"/>
    </source>
</evidence>
<dbReference type="PROSITE" id="PS51195">
    <property type="entry name" value="Q_MOTIF"/>
    <property type="match status" value="1"/>
</dbReference>
<dbReference type="Pfam" id="PF00271">
    <property type="entry name" value="Helicase_C"/>
    <property type="match status" value="1"/>
</dbReference>
<keyword evidence="4 8" id="KW-0347">Helicase</keyword>
<protein>
    <recommendedName>
        <fullName evidence="1">RNA helicase</fullName>
        <ecNumber evidence="1">3.6.4.13</ecNumber>
    </recommendedName>
</protein>
<evidence type="ECO:0000256" key="7">
    <source>
        <dbReference type="PROSITE-ProRule" id="PRU00552"/>
    </source>
</evidence>
<dbReference type="GO" id="GO:0016787">
    <property type="term" value="F:hydrolase activity"/>
    <property type="evidence" value="ECO:0007669"/>
    <property type="project" value="UniProtKB-KW"/>
</dbReference>
<dbReference type="EC" id="3.6.4.13" evidence="1"/>
<dbReference type="PANTHER" id="PTHR47958">
    <property type="entry name" value="ATP-DEPENDENT RNA HELICASE DBP3"/>
    <property type="match status" value="1"/>
</dbReference>
<dbReference type="PROSITE" id="PS51194">
    <property type="entry name" value="HELICASE_CTER"/>
    <property type="match status" value="1"/>
</dbReference>
<dbReference type="AlphaFoldDB" id="A0A1B6CGB8"/>
<gene>
    <name evidence="13" type="ORF">g.21968</name>
</gene>
<dbReference type="SUPFAM" id="SSF52540">
    <property type="entry name" value="P-loop containing nucleoside triphosphate hydrolases"/>
    <property type="match status" value="1"/>
</dbReference>
<dbReference type="GO" id="GO:0003676">
    <property type="term" value="F:nucleic acid binding"/>
    <property type="evidence" value="ECO:0007669"/>
    <property type="project" value="InterPro"/>
</dbReference>
<name>A0A1B6CGB8_9HEMI</name>
<evidence type="ECO:0000256" key="5">
    <source>
        <dbReference type="ARBA" id="ARBA00022840"/>
    </source>
</evidence>
<evidence type="ECO:0000256" key="1">
    <source>
        <dbReference type="ARBA" id="ARBA00012552"/>
    </source>
</evidence>
<proteinExistence type="inferred from homology"/>
<dbReference type="Gene3D" id="3.40.50.300">
    <property type="entry name" value="P-loop containing nucleotide triphosphate hydrolases"/>
    <property type="match status" value="2"/>
</dbReference>
<dbReference type="GO" id="GO:0003724">
    <property type="term" value="F:RNA helicase activity"/>
    <property type="evidence" value="ECO:0007669"/>
    <property type="project" value="UniProtKB-EC"/>
</dbReference>
<evidence type="ECO:0000256" key="3">
    <source>
        <dbReference type="ARBA" id="ARBA00022801"/>
    </source>
</evidence>
<dbReference type="SMART" id="SM00487">
    <property type="entry name" value="DEXDc"/>
    <property type="match status" value="1"/>
</dbReference>
<feature type="compositionally biased region" description="Polar residues" evidence="9">
    <location>
        <begin position="627"/>
        <end position="645"/>
    </location>
</feature>
<dbReference type="SMART" id="SM00490">
    <property type="entry name" value="HELICc"/>
    <property type="match status" value="1"/>
</dbReference>
<comment type="similarity">
    <text evidence="8">Belongs to the DEAD box helicase family.</text>
</comment>
<dbReference type="FunFam" id="3.40.50.300:FF:000008">
    <property type="entry name" value="ATP-dependent RNA helicase RhlB"/>
    <property type="match status" value="1"/>
</dbReference>
<dbReference type="InterPro" id="IPR011545">
    <property type="entry name" value="DEAD/DEAH_box_helicase_dom"/>
</dbReference>
<dbReference type="FunFam" id="3.40.50.300:FF:000079">
    <property type="entry name" value="probable ATP-dependent RNA helicase DDX17"/>
    <property type="match status" value="1"/>
</dbReference>
<comment type="catalytic activity">
    <reaction evidence="6">
        <text>ATP + H2O = ADP + phosphate + H(+)</text>
        <dbReference type="Rhea" id="RHEA:13065"/>
        <dbReference type="ChEBI" id="CHEBI:15377"/>
        <dbReference type="ChEBI" id="CHEBI:15378"/>
        <dbReference type="ChEBI" id="CHEBI:30616"/>
        <dbReference type="ChEBI" id="CHEBI:43474"/>
        <dbReference type="ChEBI" id="CHEBI:456216"/>
        <dbReference type="EC" id="3.6.4.13"/>
    </reaction>
</comment>
<evidence type="ECO:0000256" key="8">
    <source>
        <dbReference type="RuleBase" id="RU000492"/>
    </source>
</evidence>
<reference evidence="13" key="1">
    <citation type="submission" date="2015-12" db="EMBL/GenBank/DDBJ databases">
        <title>De novo transcriptome assembly of four potential Pierce s Disease insect vectors from Arizona vineyards.</title>
        <authorList>
            <person name="Tassone E.E."/>
        </authorList>
    </citation>
    <scope>NUCLEOTIDE SEQUENCE</scope>
</reference>
<evidence type="ECO:0000256" key="2">
    <source>
        <dbReference type="ARBA" id="ARBA00022741"/>
    </source>
</evidence>
<accession>A0A1B6CGB8</accession>
<evidence type="ECO:0000313" key="13">
    <source>
        <dbReference type="EMBL" id="JAS12439.1"/>
    </source>
</evidence>
<dbReference type="GO" id="GO:0031047">
    <property type="term" value="P:regulatory ncRNA-mediated gene silencing"/>
    <property type="evidence" value="ECO:0007669"/>
    <property type="project" value="UniProtKB-ARBA"/>
</dbReference>
<evidence type="ECO:0000256" key="4">
    <source>
        <dbReference type="ARBA" id="ARBA00022806"/>
    </source>
</evidence>
<dbReference type="GO" id="GO:0005524">
    <property type="term" value="F:ATP binding"/>
    <property type="evidence" value="ECO:0007669"/>
    <property type="project" value="UniProtKB-KW"/>
</dbReference>
<feature type="domain" description="DEAD-box RNA helicase Q" evidence="12">
    <location>
        <begin position="155"/>
        <end position="183"/>
    </location>
</feature>
<sequence length="715" mass="79428">MGFGGYESDEWKDKNEGGGDERYSNYKGGQGRSNGGYKTGASGDEGYRGGSYRGSGGGSYGGSGYGGYRGSGYGGYRGSGRGGYRESSFRNRKFTNIAGEGLEPPDWKNIKLSKFKKDFYQPHPIVQNRTYAEVANYLKKFEITTEGVDVPKPIIHFNEVIFPVYITNEISKQGYGDPTPIQAQGWPIALSGRDMVGIAQTGSGKTLAYILPAIVHITNQEKSKSKYGPIVLVLAPTRELAQQIRQVATDFGYHKKIRNVCLFGGANKSPQEWAIEKGVEIVIATPGRLLDFLAAGVISLRRCTYLVLDEADRMLDMGFEPQIRRIIEQIRPDRQVLMWSATWPKEIRNLAEEFLRNYIQINIGSLQLSANHNIKQIVDVCETSEKMGKLIKLLEEITRARNSKTIIFAETKRGVDEISYKLSKNGFTVLTIHGDKSQYFRDRTLRQFRNGRDDILVATDVAARGLDVDDVKFVINYDYPSSSADYVHRIGRTGRCTNNGTAYCFFTQDDYRQARDLIEVLKEAKQIVNPKLYEFAQLASPRYGSYRGRRGYNSGYRGRGGGYGGIYRGGYRGRGGYQGGGYQGGGYQGGGYQGGGYRGGYRGVRGGYDNNDGLYSGRNGVGGFSAKNDQNFDGQSNIRDNNNVKTSKENDSKENVRKRRSLVPDLNGALAEPYPLHPIEPHSSYQTHSINSVNIVNGIPSVFDVFNFPQIANHP</sequence>
<feature type="compositionally biased region" description="Gly residues" evidence="9">
    <location>
        <begin position="28"/>
        <end position="38"/>
    </location>
</feature>
<evidence type="ECO:0000256" key="6">
    <source>
        <dbReference type="ARBA" id="ARBA00047984"/>
    </source>
</evidence>
<dbReference type="PROSITE" id="PS00039">
    <property type="entry name" value="DEAD_ATP_HELICASE"/>
    <property type="match status" value="1"/>
</dbReference>
<feature type="region of interest" description="Disordered" evidence="9">
    <location>
        <begin position="626"/>
        <end position="669"/>
    </location>
</feature>
<evidence type="ECO:0000259" key="11">
    <source>
        <dbReference type="PROSITE" id="PS51194"/>
    </source>
</evidence>
<dbReference type="InterPro" id="IPR001650">
    <property type="entry name" value="Helicase_C-like"/>
</dbReference>
<organism evidence="13">
    <name type="scientific">Clastoptera arizonana</name>
    <name type="common">Arizona spittle bug</name>
    <dbReference type="NCBI Taxonomy" id="38151"/>
    <lineage>
        <taxon>Eukaryota</taxon>
        <taxon>Metazoa</taxon>
        <taxon>Ecdysozoa</taxon>
        <taxon>Arthropoda</taxon>
        <taxon>Hexapoda</taxon>
        <taxon>Insecta</taxon>
        <taxon>Pterygota</taxon>
        <taxon>Neoptera</taxon>
        <taxon>Paraneoptera</taxon>
        <taxon>Hemiptera</taxon>
        <taxon>Auchenorrhyncha</taxon>
        <taxon>Cercopoidea</taxon>
        <taxon>Clastopteridae</taxon>
        <taxon>Clastoptera</taxon>
    </lineage>
</organism>
<dbReference type="Pfam" id="PF00270">
    <property type="entry name" value="DEAD"/>
    <property type="match status" value="1"/>
</dbReference>
<keyword evidence="2 8" id="KW-0547">Nucleotide-binding</keyword>
<dbReference type="InterPro" id="IPR027417">
    <property type="entry name" value="P-loop_NTPase"/>
</dbReference>
<feature type="domain" description="Helicase C-terminal" evidence="11">
    <location>
        <begin position="389"/>
        <end position="536"/>
    </location>
</feature>
<dbReference type="InterPro" id="IPR000629">
    <property type="entry name" value="RNA-helicase_DEAD-box_CS"/>
</dbReference>
<feature type="short sequence motif" description="Q motif" evidence="7">
    <location>
        <begin position="155"/>
        <end position="183"/>
    </location>
</feature>
<feature type="domain" description="Helicase ATP-binding" evidence="10">
    <location>
        <begin position="186"/>
        <end position="361"/>
    </location>
</feature>
<keyword evidence="5 8" id="KW-0067">ATP-binding</keyword>
<feature type="compositionally biased region" description="Basic and acidic residues" evidence="9">
    <location>
        <begin position="646"/>
        <end position="655"/>
    </location>
</feature>
<dbReference type="EMBL" id="GEDC01024859">
    <property type="protein sequence ID" value="JAS12439.1"/>
    <property type="molecule type" value="Transcribed_RNA"/>
</dbReference>
<dbReference type="PROSITE" id="PS51192">
    <property type="entry name" value="HELICASE_ATP_BIND_1"/>
    <property type="match status" value="1"/>
</dbReference>
<evidence type="ECO:0000259" key="12">
    <source>
        <dbReference type="PROSITE" id="PS51195"/>
    </source>
</evidence>
<feature type="region of interest" description="Disordered" evidence="9">
    <location>
        <begin position="1"/>
        <end position="49"/>
    </location>
</feature>
<feature type="compositionally biased region" description="Basic and acidic residues" evidence="9">
    <location>
        <begin position="9"/>
        <end position="24"/>
    </location>
</feature>
<dbReference type="CDD" id="cd18787">
    <property type="entry name" value="SF2_C_DEAD"/>
    <property type="match status" value="1"/>
</dbReference>